<evidence type="ECO:0000313" key="2">
    <source>
        <dbReference type="Proteomes" id="UP000829291"/>
    </source>
</evidence>
<reference evidence="3" key="1">
    <citation type="submission" date="2025-08" db="UniProtKB">
        <authorList>
            <consortium name="RefSeq"/>
        </authorList>
    </citation>
    <scope>IDENTIFICATION</scope>
    <source>
        <tissue evidence="3">Thorax and Abdomen</tissue>
    </source>
</reference>
<accession>A0ABM3FWX1</accession>
<dbReference type="Proteomes" id="UP000829291">
    <property type="component" value="Chromosome 4"/>
</dbReference>
<dbReference type="RefSeq" id="XP_046592511.1">
    <property type="nucleotide sequence ID" value="XM_046736555.1"/>
</dbReference>
<evidence type="ECO:0000313" key="3">
    <source>
        <dbReference type="RefSeq" id="XP_046592511.1"/>
    </source>
</evidence>
<gene>
    <name evidence="3" type="primary">LOC107218845</name>
</gene>
<organism evidence="2 3">
    <name type="scientific">Neodiprion lecontei</name>
    <name type="common">Redheaded pine sawfly</name>
    <dbReference type="NCBI Taxonomy" id="441921"/>
    <lineage>
        <taxon>Eukaryota</taxon>
        <taxon>Metazoa</taxon>
        <taxon>Ecdysozoa</taxon>
        <taxon>Arthropoda</taxon>
        <taxon>Hexapoda</taxon>
        <taxon>Insecta</taxon>
        <taxon>Pterygota</taxon>
        <taxon>Neoptera</taxon>
        <taxon>Endopterygota</taxon>
        <taxon>Hymenoptera</taxon>
        <taxon>Tenthredinoidea</taxon>
        <taxon>Diprionidae</taxon>
        <taxon>Diprioninae</taxon>
        <taxon>Neodiprion</taxon>
    </lineage>
</organism>
<dbReference type="GeneID" id="107218845"/>
<feature type="region of interest" description="Disordered" evidence="1">
    <location>
        <begin position="46"/>
        <end position="75"/>
    </location>
</feature>
<sequence>MFLITSRRSMRSGFSGCGGFEMTAWIWIGCTVATLVTSQQNFYTNGRYGKRQDPEQASSFWSGSRYGRSGVSGADKEKIEEAGKDMEVSPRTDRFFLGSRYGKRTFSNDERVDSLKHFKTTLDFLISVDRQTTEKEQLKVLSQQLKDNENVVAIGSGENLSLSVDNLYRPRTARDEKMIGFVCLYTGIGNLYRCSHRRSNATQGSSN</sequence>
<feature type="compositionally biased region" description="Low complexity" evidence="1">
    <location>
        <begin position="62"/>
        <end position="73"/>
    </location>
</feature>
<proteinExistence type="predicted"/>
<evidence type="ECO:0000256" key="1">
    <source>
        <dbReference type="SAM" id="MobiDB-lite"/>
    </source>
</evidence>
<keyword evidence="2" id="KW-1185">Reference proteome</keyword>
<name>A0ABM3FWX1_NEOLC</name>
<protein>
    <submittedName>
        <fullName evidence="3">Uncharacterized protein LOC107218845</fullName>
    </submittedName>
</protein>